<reference evidence="2" key="1">
    <citation type="journal article" date="2014" name="Nat. Genet.">
        <title>Genome of the human hookworm Necator americanus.</title>
        <authorList>
            <person name="Tang Y.T."/>
            <person name="Gao X."/>
            <person name="Rosa B.A."/>
            <person name="Abubucker S."/>
            <person name="Hallsworth-Pepin K."/>
            <person name="Martin J."/>
            <person name="Tyagi R."/>
            <person name="Heizer E."/>
            <person name="Zhang X."/>
            <person name="Bhonagiri-Palsikar V."/>
            <person name="Minx P."/>
            <person name="Warren W.C."/>
            <person name="Wang Q."/>
            <person name="Zhan B."/>
            <person name="Hotez P.J."/>
            <person name="Sternberg P.W."/>
            <person name="Dougall A."/>
            <person name="Gaze S.T."/>
            <person name="Mulvenna J."/>
            <person name="Sotillo J."/>
            <person name="Ranganathan S."/>
            <person name="Rabelo E.M."/>
            <person name="Wilson R.K."/>
            <person name="Felgner P.L."/>
            <person name="Bethony J."/>
            <person name="Hawdon J.M."/>
            <person name="Gasser R.B."/>
            <person name="Loukas A."/>
            <person name="Mitreva M."/>
        </authorList>
    </citation>
    <scope>NUCLEOTIDE SEQUENCE [LARGE SCALE GENOMIC DNA]</scope>
</reference>
<proteinExistence type="predicted"/>
<dbReference type="AlphaFoldDB" id="W2SNH9"/>
<dbReference type="KEGG" id="nai:NECAME_14358"/>
<name>W2SNH9_NECAM</name>
<keyword evidence="2" id="KW-1185">Reference proteome</keyword>
<dbReference type="Proteomes" id="UP000053676">
    <property type="component" value="Unassembled WGS sequence"/>
</dbReference>
<evidence type="ECO:0000313" key="2">
    <source>
        <dbReference type="Proteomes" id="UP000053676"/>
    </source>
</evidence>
<organism evidence="1 2">
    <name type="scientific">Necator americanus</name>
    <name type="common">Human hookworm</name>
    <dbReference type="NCBI Taxonomy" id="51031"/>
    <lineage>
        <taxon>Eukaryota</taxon>
        <taxon>Metazoa</taxon>
        <taxon>Ecdysozoa</taxon>
        <taxon>Nematoda</taxon>
        <taxon>Chromadorea</taxon>
        <taxon>Rhabditida</taxon>
        <taxon>Rhabditina</taxon>
        <taxon>Rhabditomorpha</taxon>
        <taxon>Strongyloidea</taxon>
        <taxon>Ancylostomatidae</taxon>
        <taxon>Bunostominae</taxon>
        <taxon>Necator</taxon>
    </lineage>
</organism>
<protein>
    <submittedName>
        <fullName evidence="1">Uncharacterized protein</fullName>
    </submittedName>
</protein>
<dbReference type="EMBL" id="KI668844">
    <property type="protein sequence ID" value="ETN71093.1"/>
    <property type="molecule type" value="Genomic_DNA"/>
</dbReference>
<evidence type="ECO:0000313" key="1">
    <source>
        <dbReference type="EMBL" id="ETN71093.1"/>
    </source>
</evidence>
<accession>W2SNH9</accession>
<sequence>MKCERLWICPQPTKYLKVLLRPERLQV</sequence>
<gene>
    <name evidence="1" type="ORF">NECAME_14358</name>
</gene>